<name>A0A1I8N7J4_MUSDO</name>
<accession>A0A1I8N7J4</accession>
<proteinExistence type="predicted"/>
<dbReference type="EnsemblMetazoa" id="MDOA012387-RA">
    <property type="protein sequence ID" value="MDOA012387-PA"/>
    <property type="gene ID" value="MDOA012387"/>
</dbReference>
<dbReference type="VEuPathDB" id="VectorBase:MDOA012387"/>
<dbReference type="AlphaFoldDB" id="A0A1I8N7J4"/>
<protein>
    <submittedName>
        <fullName evidence="1">Uncharacterized protein</fullName>
    </submittedName>
</protein>
<organism evidence="1">
    <name type="scientific">Musca domestica</name>
    <name type="common">House fly</name>
    <dbReference type="NCBI Taxonomy" id="7370"/>
    <lineage>
        <taxon>Eukaryota</taxon>
        <taxon>Metazoa</taxon>
        <taxon>Ecdysozoa</taxon>
        <taxon>Arthropoda</taxon>
        <taxon>Hexapoda</taxon>
        <taxon>Insecta</taxon>
        <taxon>Pterygota</taxon>
        <taxon>Neoptera</taxon>
        <taxon>Endopterygota</taxon>
        <taxon>Diptera</taxon>
        <taxon>Brachycera</taxon>
        <taxon>Muscomorpha</taxon>
        <taxon>Muscoidea</taxon>
        <taxon>Muscidae</taxon>
        <taxon>Musca</taxon>
    </lineage>
</organism>
<sequence>MNGLQLTSLAILLQLLFYGPGTLATKASGLPPRPDKRSEVFEFLTTQINEWNVKQLILEASTYSEMLKQFDELQNRSEKTTAARSLQRIREQIERYIKATEKLKTNGENCELQAEAGRELEELPKYLQLLNENPNNSQIFNAFRQRYNQANAKIQQEFPIFLNGIYQKLPTVIERFRRDLNQPEREEYKDFLKYCSEFLIAPNSKKKNESFERLIYDLIHSRTMRVRSENKVDCKWNGGKIEDFSQKLAAI</sequence>
<evidence type="ECO:0000313" key="1">
    <source>
        <dbReference type="EnsemblMetazoa" id="MDOA012387-PA"/>
    </source>
</evidence>
<reference evidence="1" key="1">
    <citation type="submission" date="2020-05" db="UniProtKB">
        <authorList>
            <consortium name="EnsemblMetazoa"/>
        </authorList>
    </citation>
    <scope>IDENTIFICATION</scope>
    <source>
        <strain evidence="1">Aabys</strain>
    </source>
</reference>